<comment type="caution">
    <text evidence="7">The sequence shown here is derived from an EMBL/GenBank/DDBJ whole genome shotgun (WGS) entry which is preliminary data.</text>
</comment>
<reference evidence="8 9" key="1">
    <citation type="submission" date="2019-11" db="EMBL/GenBank/DDBJ databases">
        <title>Whole-genome sequencing of Allorhizobium vitis.</title>
        <authorList>
            <person name="Gan H.M."/>
            <person name="Savka M.A."/>
        </authorList>
    </citation>
    <scope>NUCLEOTIDE SEQUENCE [LARGE SCALE GENOMIC DNA]</scope>
    <source>
        <strain evidence="7 9">RF2/1</strain>
        <strain evidence="6 8">T1/7</strain>
    </source>
</reference>
<sequence length="567" mass="61667">MRMPECLQTGEKPSIEGGKKEHFYRSIKSQNAAIAIKKMGNEIVMKTAIKRRNFIKAGASLAAFGLLGDFANQAMAKSVEGGTLKIGTSNELNYNMLCFAMTGGPYDYVYSWPIYESLFKPNANGTIDPWLAESVESDAKALTYTIHIRRGVTFSDGSVLNATVVKWNLDHYLKVGAKRVALLGSITSVDVLDDYTVRLVLSKWSSFIPAALSRECGYMFSQQHYEKYGDDYCQQHPVGTGPFVLKEWVRDVSKSFVRNEHYWGGKVLLEAVQYTIYNDSLVGQAALMSDEIDVMIGLGLNGVKTLAANGFDAPIEPLQDHASLLVFNSLNTSNDDPMGNLLVRQAISHAINRKSIIEAAFLGYADIASQFGIGSHFVNKDIVGYDYNVAKAKELLAKAGFPQGFSTKIQAAASDTNKIVLQIMQADLAKVGIQAKIELLTGAASNKAETGWGSGMWYHTSSVYVDVAMQMSSMFPKGLTGGVLGLTTMLRPDDVSDALVRAVSSTSDAESVKAVGEANKMMIDTYALYVPIAQYSTIYVLSKRVKASGIGATFFSVASLSTAYLDT</sequence>
<dbReference type="InterPro" id="IPR000914">
    <property type="entry name" value="SBP_5_dom"/>
</dbReference>
<dbReference type="Gene3D" id="3.10.105.10">
    <property type="entry name" value="Dipeptide-binding Protein, Domain 3"/>
    <property type="match status" value="1"/>
</dbReference>
<evidence type="ECO:0000313" key="7">
    <source>
        <dbReference type="EMBL" id="MUP08878.1"/>
    </source>
</evidence>
<proteinExistence type="inferred from homology"/>
<dbReference type="EMBL" id="MBFE02000003">
    <property type="protein sequence ID" value="MUO41273.1"/>
    <property type="molecule type" value="Genomic_DNA"/>
</dbReference>
<name>A0ABD6H2A4_AGRVI</name>
<dbReference type="InterPro" id="IPR039424">
    <property type="entry name" value="SBP_5"/>
</dbReference>
<dbReference type="CDD" id="cd08496">
    <property type="entry name" value="PBP2_NikA_DppA_OppA_like_9"/>
    <property type="match status" value="1"/>
</dbReference>
<comment type="subcellular location">
    <subcellularLocation>
        <location evidence="1">Periplasm</location>
    </subcellularLocation>
</comment>
<keyword evidence="4" id="KW-0732">Signal</keyword>
<comment type="similarity">
    <text evidence="2">Belongs to the bacterial solute-binding protein 5 family.</text>
</comment>
<feature type="domain" description="Solute-binding protein family 5" evidence="5">
    <location>
        <begin position="127"/>
        <end position="457"/>
    </location>
</feature>
<keyword evidence="3" id="KW-0813">Transport</keyword>
<dbReference type="EMBL" id="MBFA02000002">
    <property type="protein sequence ID" value="MUP08878.1"/>
    <property type="molecule type" value="Genomic_DNA"/>
</dbReference>
<dbReference type="PANTHER" id="PTHR30290:SF9">
    <property type="entry name" value="OLIGOPEPTIDE-BINDING PROTEIN APPA"/>
    <property type="match status" value="1"/>
</dbReference>
<evidence type="ECO:0000256" key="1">
    <source>
        <dbReference type="ARBA" id="ARBA00004418"/>
    </source>
</evidence>
<accession>A0ABD6H2A4</accession>
<dbReference type="Proteomes" id="UP000179454">
    <property type="component" value="Unassembled WGS sequence"/>
</dbReference>
<evidence type="ECO:0000259" key="5">
    <source>
        <dbReference type="Pfam" id="PF00496"/>
    </source>
</evidence>
<protein>
    <submittedName>
        <fullName evidence="7">Peptide ABC transporter substrate-binding protein</fullName>
    </submittedName>
</protein>
<dbReference type="Pfam" id="PF00496">
    <property type="entry name" value="SBP_bac_5"/>
    <property type="match status" value="1"/>
</dbReference>
<dbReference type="PANTHER" id="PTHR30290">
    <property type="entry name" value="PERIPLASMIC BINDING COMPONENT OF ABC TRANSPORTER"/>
    <property type="match status" value="1"/>
</dbReference>
<keyword evidence="8" id="KW-1185">Reference proteome</keyword>
<dbReference type="Gene3D" id="3.40.190.10">
    <property type="entry name" value="Periplasmic binding protein-like II"/>
    <property type="match status" value="1"/>
</dbReference>
<dbReference type="Proteomes" id="UP000179536">
    <property type="component" value="Unassembled WGS sequence"/>
</dbReference>
<dbReference type="SUPFAM" id="SSF53850">
    <property type="entry name" value="Periplasmic binding protein-like II"/>
    <property type="match status" value="1"/>
</dbReference>
<evidence type="ECO:0000256" key="3">
    <source>
        <dbReference type="ARBA" id="ARBA00022448"/>
    </source>
</evidence>
<organism evidence="7 9">
    <name type="scientific">Agrobacterium vitis</name>
    <name type="common">Rhizobium vitis</name>
    <dbReference type="NCBI Taxonomy" id="373"/>
    <lineage>
        <taxon>Bacteria</taxon>
        <taxon>Pseudomonadati</taxon>
        <taxon>Pseudomonadota</taxon>
        <taxon>Alphaproteobacteria</taxon>
        <taxon>Hyphomicrobiales</taxon>
        <taxon>Rhizobiaceae</taxon>
        <taxon>Rhizobium/Agrobacterium group</taxon>
        <taxon>Agrobacterium</taxon>
    </lineage>
</organism>
<evidence type="ECO:0000313" key="9">
    <source>
        <dbReference type="Proteomes" id="UP000179536"/>
    </source>
</evidence>
<evidence type="ECO:0000313" key="8">
    <source>
        <dbReference type="Proteomes" id="UP000179454"/>
    </source>
</evidence>
<evidence type="ECO:0000256" key="2">
    <source>
        <dbReference type="ARBA" id="ARBA00005695"/>
    </source>
</evidence>
<evidence type="ECO:0000256" key="4">
    <source>
        <dbReference type="ARBA" id="ARBA00022729"/>
    </source>
</evidence>
<dbReference type="AlphaFoldDB" id="A0ABD6H2A4"/>
<gene>
    <name evidence="7" type="ORF">BBK91_003180</name>
    <name evidence="6" type="ORF">BBL17_005655</name>
</gene>
<evidence type="ECO:0000313" key="6">
    <source>
        <dbReference type="EMBL" id="MUO41273.1"/>
    </source>
</evidence>